<accession>A0ABZ1TQA1</accession>
<evidence type="ECO:0000313" key="2">
    <source>
        <dbReference type="Proteomes" id="UP001432039"/>
    </source>
</evidence>
<gene>
    <name evidence="1" type="ORF">OG517_40350</name>
</gene>
<dbReference type="InterPro" id="IPR050580">
    <property type="entry name" value="2H_phosphoesterase_YjcG-like"/>
</dbReference>
<dbReference type="EMBL" id="CP108090">
    <property type="protein sequence ID" value="WUQ17156.1"/>
    <property type="molecule type" value="Genomic_DNA"/>
</dbReference>
<keyword evidence="1" id="KW-0436">Ligase</keyword>
<reference evidence="1" key="1">
    <citation type="submission" date="2022-10" db="EMBL/GenBank/DDBJ databases">
        <title>The complete genomes of actinobacterial strains from the NBC collection.</title>
        <authorList>
            <person name="Joergensen T.S."/>
            <person name="Alvarez Arevalo M."/>
            <person name="Sterndorff E.B."/>
            <person name="Faurdal D."/>
            <person name="Vuksanovic O."/>
            <person name="Mourched A.-S."/>
            <person name="Charusanti P."/>
            <person name="Shaw S."/>
            <person name="Blin K."/>
            <person name="Weber T."/>
        </authorList>
    </citation>
    <scope>NUCLEOTIDE SEQUENCE</scope>
    <source>
        <strain evidence="1">NBC_00248</strain>
    </source>
</reference>
<dbReference type="Proteomes" id="UP001432039">
    <property type="component" value="Chromosome"/>
</dbReference>
<sequence length="179" mass="19455">MADDNTSTFQAGQTGLIVRIPEAEPAVRGWRERLDPSAQAGVPAHVTVLFPFLDESRIDTLVHSALADVLGGHQAFDLRFARCGRLPEVLYLVPEPDTQLRQLTEAIAARWPEAPPYGGRFVEIVPHLTVAQGQESAVLEEIEAGVAGGLPFTSHVASVELMVYDGVKWQERASFALGE</sequence>
<proteinExistence type="predicted"/>
<dbReference type="PANTHER" id="PTHR40037">
    <property type="entry name" value="PHOSPHOESTERASE YJCG-RELATED"/>
    <property type="match status" value="1"/>
</dbReference>
<keyword evidence="2" id="KW-1185">Reference proteome</keyword>
<dbReference type="PANTHER" id="PTHR40037:SF1">
    <property type="entry name" value="PHOSPHOESTERASE SAOUHSC_00951-RELATED"/>
    <property type="match status" value="1"/>
</dbReference>
<dbReference type="SUPFAM" id="SSF55144">
    <property type="entry name" value="LigT-like"/>
    <property type="match status" value="1"/>
</dbReference>
<dbReference type="Gene3D" id="3.90.1140.10">
    <property type="entry name" value="Cyclic phosphodiesterase"/>
    <property type="match status" value="1"/>
</dbReference>
<dbReference type="RefSeq" id="WP_328965383.1">
    <property type="nucleotide sequence ID" value="NZ_CP108090.1"/>
</dbReference>
<organism evidence="1 2">
    <name type="scientific">Streptomyces virginiae</name>
    <name type="common">Streptomyces cinnamonensis</name>
    <dbReference type="NCBI Taxonomy" id="1961"/>
    <lineage>
        <taxon>Bacteria</taxon>
        <taxon>Bacillati</taxon>
        <taxon>Actinomycetota</taxon>
        <taxon>Actinomycetes</taxon>
        <taxon>Kitasatosporales</taxon>
        <taxon>Streptomycetaceae</taxon>
        <taxon>Streptomyces</taxon>
    </lineage>
</organism>
<name>A0ABZ1TQA1_STRVG</name>
<dbReference type="InterPro" id="IPR009097">
    <property type="entry name" value="Cyclic_Pdiesterase"/>
</dbReference>
<protein>
    <submittedName>
        <fullName evidence="1">2'-5' RNA ligase family protein</fullName>
    </submittedName>
</protein>
<evidence type="ECO:0000313" key="1">
    <source>
        <dbReference type="EMBL" id="WUQ17156.1"/>
    </source>
</evidence>
<dbReference type="Pfam" id="PF13563">
    <property type="entry name" value="2_5_RNA_ligase2"/>
    <property type="match status" value="1"/>
</dbReference>
<dbReference type="GO" id="GO:0016874">
    <property type="term" value="F:ligase activity"/>
    <property type="evidence" value="ECO:0007669"/>
    <property type="project" value="UniProtKB-KW"/>
</dbReference>